<evidence type="ECO:0000313" key="1">
    <source>
        <dbReference type="EMBL" id="SVD75060.1"/>
    </source>
</evidence>
<organism evidence="1">
    <name type="scientific">marine metagenome</name>
    <dbReference type="NCBI Taxonomy" id="408172"/>
    <lineage>
        <taxon>unclassified sequences</taxon>
        <taxon>metagenomes</taxon>
        <taxon>ecological metagenomes</taxon>
    </lineage>
</organism>
<proteinExistence type="predicted"/>
<dbReference type="EMBL" id="UINC01170823">
    <property type="protein sequence ID" value="SVD75060.1"/>
    <property type="molecule type" value="Genomic_DNA"/>
</dbReference>
<reference evidence="1" key="1">
    <citation type="submission" date="2018-05" db="EMBL/GenBank/DDBJ databases">
        <authorList>
            <person name="Lanie J.A."/>
            <person name="Ng W.-L."/>
            <person name="Kazmierczak K.M."/>
            <person name="Andrzejewski T.M."/>
            <person name="Davidsen T.M."/>
            <person name="Wayne K.J."/>
            <person name="Tettelin H."/>
            <person name="Glass J.I."/>
            <person name="Rusch D."/>
            <person name="Podicherti R."/>
            <person name="Tsui H.-C.T."/>
            <person name="Winkler M.E."/>
        </authorList>
    </citation>
    <scope>NUCLEOTIDE SEQUENCE</scope>
</reference>
<accession>A0A382XW23</accession>
<protein>
    <submittedName>
        <fullName evidence="1">Uncharacterized protein</fullName>
    </submittedName>
</protein>
<dbReference type="AlphaFoldDB" id="A0A382XW23"/>
<sequence>MRTSWFIVGIPFSTKKYAAVHPFPALRDGNGNGLLQLLLYHRRQRLEQAPTTYPHVMRAHSMNPKLARQDKILQCLPKPIRYTVRNDAIT</sequence>
<name>A0A382XW23_9ZZZZ</name>
<gene>
    <name evidence="1" type="ORF">METZ01_LOCUS427914</name>
</gene>